<keyword evidence="4" id="KW-0238">DNA-binding</keyword>
<dbReference type="Gene3D" id="1.10.1740.10">
    <property type="match status" value="1"/>
</dbReference>
<dbReference type="InterPro" id="IPR013324">
    <property type="entry name" value="RNA_pol_sigma_r3/r4-like"/>
</dbReference>
<reference evidence="9" key="1">
    <citation type="journal article" date="2014" name="Int. J. Syst. Evol. Microbiol.">
        <title>Complete genome sequence of Corynebacterium casei LMG S-19264T (=DSM 44701T), isolated from a smear-ripened cheese.</title>
        <authorList>
            <consortium name="US DOE Joint Genome Institute (JGI-PGF)"/>
            <person name="Walter F."/>
            <person name="Albersmeier A."/>
            <person name="Kalinowski J."/>
            <person name="Ruckert C."/>
        </authorList>
    </citation>
    <scope>NUCLEOTIDE SEQUENCE</scope>
    <source>
        <strain evidence="9">CGMCC 4.7308</strain>
    </source>
</reference>
<evidence type="ECO:0000256" key="2">
    <source>
        <dbReference type="ARBA" id="ARBA00023015"/>
    </source>
</evidence>
<comment type="similarity">
    <text evidence="1">Belongs to the sigma-70 factor family. ECF subfamily.</text>
</comment>
<dbReference type="NCBIfam" id="TIGR02983">
    <property type="entry name" value="SigE-fam_strep"/>
    <property type="match status" value="1"/>
</dbReference>
<comment type="caution">
    <text evidence="9">The sequence shown here is derived from an EMBL/GenBank/DDBJ whole genome shotgun (WGS) entry which is preliminary data.</text>
</comment>
<dbReference type="Proteomes" id="UP000655208">
    <property type="component" value="Unassembled WGS sequence"/>
</dbReference>
<evidence type="ECO:0000256" key="1">
    <source>
        <dbReference type="ARBA" id="ARBA00010641"/>
    </source>
</evidence>
<keyword evidence="3" id="KW-0731">Sigma factor</keyword>
<evidence type="ECO:0000313" key="10">
    <source>
        <dbReference type="Proteomes" id="UP000655208"/>
    </source>
</evidence>
<dbReference type="InterPro" id="IPR014284">
    <property type="entry name" value="RNA_pol_sigma-70_dom"/>
</dbReference>
<evidence type="ECO:0000259" key="8">
    <source>
        <dbReference type="Pfam" id="PF08281"/>
    </source>
</evidence>
<dbReference type="CDD" id="cd06171">
    <property type="entry name" value="Sigma70_r4"/>
    <property type="match status" value="1"/>
</dbReference>
<evidence type="ECO:0000256" key="5">
    <source>
        <dbReference type="ARBA" id="ARBA00023163"/>
    </source>
</evidence>
<dbReference type="PANTHER" id="PTHR43133">
    <property type="entry name" value="RNA POLYMERASE ECF-TYPE SIGMA FACTO"/>
    <property type="match status" value="1"/>
</dbReference>
<reference evidence="9" key="2">
    <citation type="submission" date="2020-09" db="EMBL/GenBank/DDBJ databases">
        <authorList>
            <person name="Sun Q."/>
            <person name="Zhou Y."/>
        </authorList>
    </citation>
    <scope>NUCLEOTIDE SEQUENCE</scope>
    <source>
        <strain evidence="9">CGMCC 4.7308</strain>
    </source>
</reference>
<evidence type="ECO:0000259" key="7">
    <source>
        <dbReference type="Pfam" id="PF04542"/>
    </source>
</evidence>
<dbReference type="InterPro" id="IPR007627">
    <property type="entry name" value="RNA_pol_sigma70_r2"/>
</dbReference>
<gene>
    <name evidence="9" type="ORF">GCM10011594_16560</name>
</gene>
<dbReference type="GO" id="GO:0003677">
    <property type="term" value="F:DNA binding"/>
    <property type="evidence" value="ECO:0007669"/>
    <property type="project" value="UniProtKB-KW"/>
</dbReference>
<evidence type="ECO:0000256" key="3">
    <source>
        <dbReference type="ARBA" id="ARBA00023082"/>
    </source>
</evidence>
<feature type="domain" description="RNA polymerase sigma-70 region 2" evidence="7">
    <location>
        <begin position="21"/>
        <end position="78"/>
    </location>
</feature>
<dbReference type="GO" id="GO:0006352">
    <property type="term" value="P:DNA-templated transcription initiation"/>
    <property type="evidence" value="ECO:0007669"/>
    <property type="project" value="InterPro"/>
</dbReference>
<evidence type="ECO:0000313" key="9">
    <source>
        <dbReference type="EMBL" id="GGL97448.1"/>
    </source>
</evidence>
<accession>A0A917WDM2</accession>
<dbReference type="EMBL" id="BMNA01000003">
    <property type="protein sequence ID" value="GGL97448.1"/>
    <property type="molecule type" value="Genomic_DNA"/>
</dbReference>
<feature type="compositionally biased region" description="Low complexity" evidence="6">
    <location>
        <begin position="83"/>
        <end position="93"/>
    </location>
</feature>
<evidence type="ECO:0000256" key="4">
    <source>
        <dbReference type="ARBA" id="ARBA00023125"/>
    </source>
</evidence>
<keyword evidence="10" id="KW-1185">Reference proteome</keyword>
<dbReference type="Gene3D" id="1.10.10.10">
    <property type="entry name" value="Winged helix-like DNA-binding domain superfamily/Winged helix DNA-binding domain"/>
    <property type="match status" value="1"/>
</dbReference>
<name>A0A917WDM2_9ACTN</name>
<dbReference type="Pfam" id="PF08281">
    <property type="entry name" value="Sigma70_r4_2"/>
    <property type="match status" value="1"/>
</dbReference>
<dbReference type="AlphaFoldDB" id="A0A917WDM2"/>
<dbReference type="InterPro" id="IPR013249">
    <property type="entry name" value="RNA_pol_sigma70_r4_t2"/>
</dbReference>
<feature type="region of interest" description="Disordered" evidence="6">
    <location>
        <begin position="73"/>
        <end position="93"/>
    </location>
</feature>
<dbReference type="InterPro" id="IPR014325">
    <property type="entry name" value="RNA_pol_sigma-E_actinobac"/>
</dbReference>
<dbReference type="GO" id="GO:0016987">
    <property type="term" value="F:sigma factor activity"/>
    <property type="evidence" value="ECO:0007669"/>
    <property type="project" value="UniProtKB-KW"/>
</dbReference>
<organism evidence="9 10">
    <name type="scientific">Nakamurella endophytica</name>
    <dbReference type="NCBI Taxonomy" id="1748367"/>
    <lineage>
        <taxon>Bacteria</taxon>
        <taxon>Bacillati</taxon>
        <taxon>Actinomycetota</taxon>
        <taxon>Actinomycetes</taxon>
        <taxon>Nakamurellales</taxon>
        <taxon>Nakamurellaceae</taxon>
        <taxon>Nakamurella</taxon>
    </lineage>
</organism>
<dbReference type="InterPro" id="IPR036388">
    <property type="entry name" value="WH-like_DNA-bd_sf"/>
</dbReference>
<sequence>MSTVRSQDFEAYVDARGRAWERSAYALTHDRHAAQDLVQTVLLKVFRHWSRIVAVEQPDAYVRRMLVRTYLDQQRRRSSGERPAAGPLPEALAPDPAVGVVQRDEFRRALGALTPMQRAVLVLRHVEGLPDDEIAGVLGCTAATVRTHASRGRDRFRDALDGAAHGTEQEQR</sequence>
<protein>
    <submittedName>
        <fullName evidence="9">RNA polymerase</fullName>
    </submittedName>
</protein>
<dbReference type="PANTHER" id="PTHR43133:SF50">
    <property type="entry name" value="ECF RNA POLYMERASE SIGMA FACTOR SIGM"/>
    <property type="match status" value="1"/>
</dbReference>
<dbReference type="InterPro" id="IPR013325">
    <property type="entry name" value="RNA_pol_sigma_r2"/>
</dbReference>
<keyword evidence="2" id="KW-0805">Transcription regulation</keyword>
<feature type="domain" description="RNA polymerase sigma factor 70 region 4 type 2" evidence="8">
    <location>
        <begin position="104"/>
        <end position="155"/>
    </location>
</feature>
<keyword evidence="5" id="KW-0804">Transcription</keyword>
<evidence type="ECO:0000256" key="6">
    <source>
        <dbReference type="SAM" id="MobiDB-lite"/>
    </source>
</evidence>
<dbReference type="SUPFAM" id="SSF88946">
    <property type="entry name" value="Sigma2 domain of RNA polymerase sigma factors"/>
    <property type="match status" value="1"/>
</dbReference>
<dbReference type="SUPFAM" id="SSF88659">
    <property type="entry name" value="Sigma3 and sigma4 domains of RNA polymerase sigma factors"/>
    <property type="match status" value="1"/>
</dbReference>
<proteinExistence type="inferred from homology"/>
<dbReference type="NCBIfam" id="TIGR02937">
    <property type="entry name" value="sigma70-ECF"/>
    <property type="match status" value="1"/>
</dbReference>
<dbReference type="Pfam" id="PF04542">
    <property type="entry name" value="Sigma70_r2"/>
    <property type="match status" value="1"/>
</dbReference>
<dbReference type="InterPro" id="IPR039425">
    <property type="entry name" value="RNA_pol_sigma-70-like"/>
</dbReference>
<dbReference type="RefSeq" id="WP_188941059.1">
    <property type="nucleotide sequence ID" value="NZ_BMNA01000003.1"/>
</dbReference>